<protein>
    <submittedName>
        <fullName evidence="1">Uncharacterized protein</fullName>
    </submittedName>
</protein>
<proteinExistence type="predicted"/>
<evidence type="ECO:0000313" key="2">
    <source>
        <dbReference type="Proteomes" id="UP000604046"/>
    </source>
</evidence>
<sequence>MEELHSIRDLKKLVAAADPKRPCARLVRLVAKAGVLKDDEPISAADLGPACVLQYLQVSWMSELEGVLGLAGETVPEGVWPNADEQRQPWTLFAPDLKLLLESCLRKRRSDHRNFHSLKKIEESWQAAVLSLPATVFSETSLLKDLFAFGQDWDWEFPPFRETVEQVASLLQPDTVQRALPAADADTAKVLWESVRMKKPRRDSRSIGGSSKTARCIAELINKGLPRWCWAGHMAPFNDNLLQYILEPTHFRHRHDKDKDQARLCIVVAMHLTLEELLHQNDDGCSAFSYAVDFAAGGCHDRWWEQVREVIKRQLILRFREVSGPASKLNAIIAQMYKEWWDFCEDDDHHFREVVAAFEEHLRDLTMSCPLSGRPGRGVSGTRWEEDGSRNWADQGWQWGSEDGWWSDMSRWRDDSGWSNFELAEQTP</sequence>
<accession>A0A812QCY2</accession>
<evidence type="ECO:0000313" key="1">
    <source>
        <dbReference type="EMBL" id="CAE7390707.1"/>
    </source>
</evidence>
<dbReference type="Proteomes" id="UP000604046">
    <property type="component" value="Unassembled WGS sequence"/>
</dbReference>
<name>A0A812QCY2_9DINO</name>
<gene>
    <name evidence="1" type="ORF">SNAT2548_LOCUS21295</name>
</gene>
<dbReference type="AlphaFoldDB" id="A0A812QCY2"/>
<comment type="caution">
    <text evidence="1">The sequence shown here is derived from an EMBL/GenBank/DDBJ whole genome shotgun (WGS) entry which is preliminary data.</text>
</comment>
<reference evidence="1" key="1">
    <citation type="submission" date="2021-02" db="EMBL/GenBank/DDBJ databases">
        <authorList>
            <person name="Dougan E. K."/>
            <person name="Rhodes N."/>
            <person name="Thang M."/>
            <person name="Chan C."/>
        </authorList>
    </citation>
    <scope>NUCLEOTIDE SEQUENCE</scope>
</reference>
<dbReference type="EMBL" id="CAJNDS010002246">
    <property type="protein sequence ID" value="CAE7390707.1"/>
    <property type="molecule type" value="Genomic_DNA"/>
</dbReference>
<organism evidence="1 2">
    <name type="scientific">Symbiodinium natans</name>
    <dbReference type="NCBI Taxonomy" id="878477"/>
    <lineage>
        <taxon>Eukaryota</taxon>
        <taxon>Sar</taxon>
        <taxon>Alveolata</taxon>
        <taxon>Dinophyceae</taxon>
        <taxon>Suessiales</taxon>
        <taxon>Symbiodiniaceae</taxon>
        <taxon>Symbiodinium</taxon>
    </lineage>
</organism>
<keyword evidence="2" id="KW-1185">Reference proteome</keyword>